<proteinExistence type="predicted"/>
<dbReference type="GO" id="GO:0044780">
    <property type="term" value="P:bacterial-type flagellum assembly"/>
    <property type="evidence" value="ECO:0007669"/>
    <property type="project" value="InterPro"/>
</dbReference>
<keyword evidence="2" id="KW-0969">Cilium</keyword>
<reference evidence="2" key="1">
    <citation type="submission" date="2022-08" db="EMBL/GenBank/DDBJ databases">
        <title>The genomic sequence of strain Paenibacillus sp. SCIV0701.</title>
        <authorList>
            <person name="Zhao H."/>
        </authorList>
    </citation>
    <scope>NUCLEOTIDE SEQUENCE</scope>
    <source>
        <strain evidence="2">SCIV0701</strain>
    </source>
</reference>
<evidence type="ECO:0000313" key="2">
    <source>
        <dbReference type="EMBL" id="MCR2806738.1"/>
    </source>
</evidence>
<name>A0A9X2SCF9_9BACL</name>
<dbReference type="Gene3D" id="1.20.58.300">
    <property type="entry name" value="FlgN-like"/>
    <property type="match status" value="1"/>
</dbReference>
<evidence type="ECO:0000256" key="1">
    <source>
        <dbReference type="ARBA" id="ARBA00022795"/>
    </source>
</evidence>
<protein>
    <submittedName>
        <fullName evidence="2">Flagellar protein FlgN</fullName>
    </submittedName>
</protein>
<dbReference type="InterPro" id="IPR007809">
    <property type="entry name" value="FlgN-like"/>
</dbReference>
<sequence>MNETIQQIAATLEELIHEHKQLIEYGKAKTEALRQNSIDSLSYIANKEKKILDQILKLEQSRIFLVGKYMTSQKISGHQRSFKLEKLIQMVYHAGEKQLLQRLWDELNAVVTELQEINEFNQQLVKMTLEYLHFSQDLLLGPEEDDVTYHRHIQDAARRRASQFNIKT</sequence>
<gene>
    <name evidence="2" type="ORF">NQZ67_22915</name>
</gene>
<keyword evidence="3" id="KW-1185">Reference proteome</keyword>
<dbReference type="Proteomes" id="UP001141950">
    <property type="component" value="Unassembled WGS sequence"/>
</dbReference>
<dbReference type="Pfam" id="PF05130">
    <property type="entry name" value="FlgN"/>
    <property type="match status" value="1"/>
</dbReference>
<keyword evidence="2" id="KW-0282">Flagellum</keyword>
<keyword evidence="1" id="KW-1005">Bacterial flagellum biogenesis</keyword>
<dbReference type="AlphaFoldDB" id="A0A9X2SCF9"/>
<evidence type="ECO:0000313" key="3">
    <source>
        <dbReference type="Proteomes" id="UP001141950"/>
    </source>
</evidence>
<dbReference type="InterPro" id="IPR036679">
    <property type="entry name" value="FlgN-like_sf"/>
</dbReference>
<dbReference type="SUPFAM" id="SSF140566">
    <property type="entry name" value="FlgN-like"/>
    <property type="match status" value="1"/>
</dbReference>
<accession>A0A9X2SCF9</accession>
<keyword evidence="2" id="KW-0966">Cell projection</keyword>
<comment type="caution">
    <text evidence="2">The sequence shown here is derived from an EMBL/GenBank/DDBJ whole genome shotgun (WGS) entry which is preliminary data.</text>
</comment>
<dbReference type="EMBL" id="JANIPJ010000019">
    <property type="protein sequence ID" value="MCR2806738.1"/>
    <property type="molecule type" value="Genomic_DNA"/>
</dbReference>
<dbReference type="RefSeq" id="WP_257450497.1">
    <property type="nucleotide sequence ID" value="NZ_JANIPJ010000019.1"/>
</dbReference>
<organism evidence="2 3">
    <name type="scientific">Paenibacillus soyae</name>
    <dbReference type="NCBI Taxonomy" id="2969249"/>
    <lineage>
        <taxon>Bacteria</taxon>
        <taxon>Bacillati</taxon>
        <taxon>Bacillota</taxon>
        <taxon>Bacilli</taxon>
        <taxon>Bacillales</taxon>
        <taxon>Paenibacillaceae</taxon>
        <taxon>Paenibacillus</taxon>
    </lineage>
</organism>